<dbReference type="PANTHER" id="PTHR47331:SF1">
    <property type="entry name" value="GAG-LIKE PROTEIN"/>
    <property type="match status" value="1"/>
</dbReference>
<dbReference type="PROSITE" id="PS50994">
    <property type="entry name" value="INTEGRASE"/>
    <property type="match status" value="1"/>
</dbReference>
<feature type="domain" description="Integrase catalytic" evidence="2">
    <location>
        <begin position="1"/>
        <end position="131"/>
    </location>
</feature>
<dbReference type="AlphaFoldDB" id="A0A913XWA9"/>
<dbReference type="Pfam" id="PF18701">
    <property type="entry name" value="DUF5641"/>
    <property type="match status" value="1"/>
</dbReference>
<dbReference type="InterPro" id="IPR040676">
    <property type="entry name" value="DUF5641"/>
</dbReference>
<protein>
    <recommendedName>
        <fullName evidence="2">Integrase catalytic domain-containing protein</fullName>
    </recommendedName>
</protein>
<proteinExistence type="predicted"/>
<evidence type="ECO:0000256" key="1">
    <source>
        <dbReference type="SAM" id="MobiDB-lite"/>
    </source>
</evidence>
<reference evidence="3" key="1">
    <citation type="submission" date="2022-11" db="UniProtKB">
        <authorList>
            <consortium name="EnsemblMetazoa"/>
        </authorList>
    </citation>
    <scope>IDENTIFICATION</scope>
</reference>
<dbReference type="GeneID" id="110248629"/>
<dbReference type="KEGG" id="epa:110248629"/>
<dbReference type="OrthoDB" id="5979961at2759"/>
<feature type="compositionally biased region" description="Basic and acidic residues" evidence="1">
    <location>
        <begin position="274"/>
        <end position="285"/>
    </location>
</feature>
<dbReference type="GO" id="GO:0015074">
    <property type="term" value="P:DNA integration"/>
    <property type="evidence" value="ECO:0007669"/>
    <property type="project" value="InterPro"/>
</dbReference>
<dbReference type="InterPro" id="IPR036397">
    <property type="entry name" value="RNaseH_sf"/>
</dbReference>
<dbReference type="SUPFAM" id="SSF53098">
    <property type="entry name" value="Ribonuclease H-like"/>
    <property type="match status" value="1"/>
</dbReference>
<dbReference type="OMA" id="KQWQREY"/>
<dbReference type="InterPro" id="IPR001584">
    <property type="entry name" value="Integrase_cat-core"/>
</dbReference>
<dbReference type="Gene3D" id="3.30.420.10">
    <property type="entry name" value="Ribonuclease H-like superfamily/Ribonuclease H"/>
    <property type="match status" value="1"/>
</dbReference>
<feature type="region of interest" description="Disordered" evidence="1">
    <location>
        <begin position="259"/>
        <end position="295"/>
    </location>
</feature>
<name>A0A913XWA9_EXADI</name>
<evidence type="ECO:0000313" key="4">
    <source>
        <dbReference type="Proteomes" id="UP000887567"/>
    </source>
</evidence>
<evidence type="ECO:0000259" key="2">
    <source>
        <dbReference type="PROSITE" id="PS50994"/>
    </source>
</evidence>
<dbReference type="RefSeq" id="XP_020910833.1">
    <property type="nucleotide sequence ID" value="XM_021055174.1"/>
</dbReference>
<evidence type="ECO:0000313" key="3">
    <source>
        <dbReference type="EnsemblMetazoa" id="XP_020910833.1"/>
    </source>
</evidence>
<organism evidence="3 4">
    <name type="scientific">Exaiptasia diaphana</name>
    <name type="common">Tropical sea anemone</name>
    <name type="synonym">Aiptasia pulchella</name>
    <dbReference type="NCBI Taxonomy" id="2652724"/>
    <lineage>
        <taxon>Eukaryota</taxon>
        <taxon>Metazoa</taxon>
        <taxon>Cnidaria</taxon>
        <taxon>Anthozoa</taxon>
        <taxon>Hexacorallia</taxon>
        <taxon>Actiniaria</taxon>
        <taxon>Aiptasiidae</taxon>
        <taxon>Exaiptasia</taxon>
    </lineage>
</organism>
<dbReference type="PANTHER" id="PTHR47331">
    <property type="entry name" value="PHD-TYPE DOMAIN-CONTAINING PROTEIN"/>
    <property type="match status" value="1"/>
</dbReference>
<dbReference type="EnsemblMetazoa" id="XM_021055174.1">
    <property type="protein sequence ID" value="XP_020910833.1"/>
    <property type="gene ID" value="LOC110248629"/>
</dbReference>
<accession>A0A913XWA9</accession>
<dbReference type="Proteomes" id="UP000887567">
    <property type="component" value="Unplaced"/>
</dbReference>
<dbReference type="InterPro" id="IPR012337">
    <property type="entry name" value="RNaseH-like_sf"/>
</dbReference>
<sequence>MVRFISRRGIPECIISDNAKTFIAGAQERTTLTTNILKAAESQRFLANNGIKWKFITQRAPWWGGFYERLVGLTKRRLKKSIGNASLTYIELLTLLTEIEAVLNSRPLTYPYTDINDGPPLTPANFLCGHRLTNLPEAFDDEEDPKYLPNQSCAKDLSKRDKHRQKMMHNFWKQWQREYLTSLREQHAGNAKAPLTGETVAKGKVVLIHDSKPRSQWKLGVIVEVHPGKYGIVRAVTLKTANGNLLSRPIEKLYPIEVSSDNIEPNTPPSGIDTGKDTEKEETRPTRAAARKAAERIKALSGLDEDF</sequence>
<keyword evidence="4" id="KW-1185">Reference proteome</keyword>
<dbReference type="GO" id="GO:0003676">
    <property type="term" value="F:nucleic acid binding"/>
    <property type="evidence" value="ECO:0007669"/>
    <property type="project" value="InterPro"/>
</dbReference>